<dbReference type="PROSITE" id="PS51898">
    <property type="entry name" value="TYR_RECOMBINASE"/>
    <property type="match status" value="1"/>
</dbReference>
<dbReference type="EMBL" id="WAGX01000007">
    <property type="protein sequence ID" value="KAB1435791.1"/>
    <property type="molecule type" value="Genomic_DNA"/>
</dbReference>
<gene>
    <name evidence="3" type="ORF">F7O84_15545</name>
</gene>
<dbReference type="Gene3D" id="1.10.443.10">
    <property type="entry name" value="Intergrase catalytic core"/>
    <property type="match status" value="1"/>
</dbReference>
<dbReference type="GO" id="GO:0003677">
    <property type="term" value="F:DNA binding"/>
    <property type="evidence" value="ECO:0007669"/>
    <property type="project" value="InterPro"/>
</dbReference>
<protein>
    <submittedName>
        <fullName evidence="3">Site-specific integrase</fullName>
    </submittedName>
</protein>
<name>A0A7V7QI23_9FIRM</name>
<proteinExistence type="predicted"/>
<sequence length="150" mass="17579">MSVVCIEIAYRAGLRVKEIARLHSDNINLEKGVIEVREGSKNGKFRDVSIRTPDIAYFTDLKEEMKGQYICRGVSEDSLNRGIRRVMQDLSLDKKYYATTIHSIRKLYASERMQEEREKGLNERDSWCVVQQNLGHGNKFREELYKIYIK</sequence>
<dbReference type="Pfam" id="PF00589">
    <property type="entry name" value="Phage_integrase"/>
    <property type="match status" value="1"/>
</dbReference>
<dbReference type="Proteomes" id="UP000461768">
    <property type="component" value="Unassembled WGS sequence"/>
</dbReference>
<dbReference type="GO" id="GO:0015074">
    <property type="term" value="P:DNA integration"/>
    <property type="evidence" value="ECO:0007669"/>
    <property type="project" value="InterPro"/>
</dbReference>
<evidence type="ECO:0000256" key="1">
    <source>
        <dbReference type="ARBA" id="ARBA00023172"/>
    </source>
</evidence>
<dbReference type="SUPFAM" id="SSF56349">
    <property type="entry name" value="DNA breaking-rejoining enzymes"/>
    <property type="match status" value="1"/>
</dbReference>
<keyword evidence="1" id="KW-0233">DNA recombination</keyword>
<reference evidence="3 4" key="1">
    <citation type="submission" date="2019-09" db="EMBL/GenBank/DDBJ databases">
        <authorList>
            <person name="Valk L.C."/>
        </authorList>
    </citation>
    <scope>NUCLEOTIDE SEQUENCE [LARGE SCALE GENOMIC DNA]</scope>
    <source>
        <strain evidence="3">GalUA</strain>
    </source>
</reference>
<dbReference type="OrthoDB" id="1938416at2"/>
<dbReference type="InterPro" id="IPR002104">
    <property type="entry name" value="Integrase_catalytic"/>
</dbReference>
<organism evidence="3 4">
    <name type="scientific">Candidatus Galacturonatibacter soehngenii</name>
    <dbReference type="NCBI Taxonomy" id="2307010"/>
    <lineage>
        <taxon>Bacteria</taxon>
        <taxon>Bacillati</taxon>
        <taxon>Bacillota</taxon>
        <taxon>Clostridia</taxon>
        <taxon>Lachnospirales</taxon>
        <taxon>Lachnospiraceae</taxon>
        <taxon>Candidatus Galacturonatibacter</taxon>
    </lineage>
</organism>
<reference evidence="3 4" key="2">
    <citation type="submission" date="2020-02" db="EMBL/GenBank/DDBJ databases">
        <title>Candidatus Galacturonibacter soehngenii shows hetero-acetogenic catabolism of galacturonic acid but lacks a canonical carbon monoxide dehydrogenase/acetyl-CoA synthase complex.</title>
        <authorList>
            <person name="Diender M."/>
            <person name="Stouten G.R."/>
            <person name="Petersen J.F."/>
            <person name="Nielsen P.H."/>
            <person name="Dueholm M.S."/>
            <person name="Pronk J.T."/>
            <person name="Van Loosdrecht M.C.M."/>
        </authorList>
    </citation>
    <scope>NUCLEOTIDE SEQUENCE [LARGE SCALE GENOMIC DNA]</scope>
    <source>
        <strain evidence="3">GalUA</strain>
    </source>
</reference>
<evidence type="ECO:0000313" key="3">
    <source>
        <dbReference type="EMBL" id="KAB1435791.1"/>
    </source>
</evidence>
<comment type="caution">
    <text evidence="3">The sequence shown here is derived from an EMBL/GenBank/DDBJ whole genome shotgun (WGS) entry which is preliminary data.</text>
</comment>
<dbReference type="InterPro" id="IPR011010">
    <property type="entry name" value="DNA_brk_join_enz"/>
</dbReference>
<dbReference type="AlphaFoldDB" id="A0A7V7QI23"/>
<feature type="domain" description="Tyr recombinase" evidence="2">
    <location>
        <begin position="1"/>
        <end position="150"/>
    </location>
</feature>
<evidence type="ECO:0000313" key="4">
    <source>
        <dbReference type="Proteomes" id="UP000461768"/>
    </source>
</evidence>
<evidence type="ECO:0000259" key="2">
    <source>
        <dbReference type="PROSITE" id="PS51898"/>
    </source>
</evidence>
<accession>A0A7V7QI23</accession>
<dbReference type="InterPro" id="IPR013762">
    <property type="entry name" value="Integrase-like_cat_sf"/>
</dbReference>
<dbReference type="GO" id="GO:0006310">
    <property type="term" value="P:DNA recombination"/>
    <property type="evidence" value="ECO:0007669"/>
    <property type="project" value="UniProtKB-KW"/>
</dbReference>
<keyword evidence="4" id="KW-1185">Reference proteome</keyword>